<protein>
    <submittedName>
        <fullName evidence="2">Uncharacterized protein</fullName>
    </submittedName>
</protein>
<feature type="compositionally biased region" description="Low complexity" evidence="1">
    <location>
        <begin position="345"/>
        <end position="356"/>
    </location>
</feature>
<gene>
    <name evidence="2" type="ORF">IV203_010965</name>
</gene>
<feature type="compositionally biased region" description="Low complexity" evidence="1">
    <location>
        <begin position="220"/>
        <end position="231"/>
    </location>
</feature>
<name>A0A9K3KX32_9STRA</name>
<proteinExistence type="predicted"/>
<evidence type="ECO:0000313" key="3">
    <source>
        <dbReference type="Proteomes" id="UP000693970"/>
    </source>
</evidence>
<keyword evidence="3" id="KW-1185">Reference proteome</keyword>
<evidence type="ECO:0000313" key="2">
    <source>
        <dbReference type="EMBL" id="KAG7351605.1"/>
    </source>
</evidence>
<comment type="caution">
    <text evidence="2">The sequence shown here is derived from an EMBL/GenBank/DDBJ whole genome shotgun (WGS) entry which is preliminary data.</text>
</comment>
<feature type="region of interest" description="Disordered" evidence="1">
    <location>
        <begin position="337"/>
        <end position="356"/>
    </location>
</feature>
<sequence length="371" mass="40389">MTASSPSMAVFFASIVYSKTKRWDDAFFYAQALVNNTDSTNVPFNGSIRYTALHLGGFLQHLLPRPFSSGLAASIQLRWTDDDDIAWQQLAQAISENAATTTTTTMDTTTNNNSNNVIKIHPLARIVPYVDGPFPSWDIHYVRRPIGRRHSTSIHSVSMHSNDSSTITAVTVLLLLPSIGFGALYYLARVHVAAPTGAMVQEGTPAAVVWIMAWTQHQQQQQLHNEQQSSQDNDDDSDDHHEVENEPMNSNAAMPLLPVSAQHQQHQQRPPAAAVARNRQSTGSFVSAIMGGVVGDAFWQDASSSVQLLTPIPQQPSLADMSSAAASSSGIIFFGTTNNNDDDNNNNNNNNNTSSSLGRTLPILVTIYVLS</sequence>
<dbReference type="EMBL" id="JAGRRH010000018">
    <property type="protein sequence ID" value="KAG7351605.1"/>
    <property type="molecule type" value="Genomic_DNA"/>
</dbReference>
<accession>A0A9K3KX32</accession>
<dbReference type="Proteomes" id="UP000693970">
    <property type="component" value="Unassembled WGS sequence"/>
</dbReference>
<evidence type="ECO:0000256" key="1">
    <source>
        <dbReference type="SAM" id="MobiDB-lite"/>
    </source>
</evidence>
<reference evidence="2" key="2">
    <citation type="submission" date="2021-04" db="EMBL/GenBank/DDBJ databases">
        <authorList>
            <person name="Podell S."/>
        </authorList>
    </citation>
    <scope>NUCLEOTIDE SEQUENCE</scope>
    <source>
        <strain evidence="2">Hildebrandi</strain>
    </source>
</reference>
<feature type="region of interest" description="Disordered" evidence="1">
    <location>
        <begin position="220"/>
        <end position="246"/>
    </location>
</feature>
<organism evidence="2 3">
    <name type="scientific">Nitzschia inconspicua</name>
    <dbReference type="NCBI Taxonomy" id="303405"/>
    <lineage>
        <taxon>Eukaryota</taxon>
        <taxon>Sar</taxon>
        <taxon>Stramenopiles</taxon>
        <taxon>Ochrophyta</taxon>
        <taxon>Bacillariophyta</taxon>
        <taxon>Bacillariophyceae</taxon>
        <taxon>Bacillariophycidae</taxon>
        <taxon>Bacillariales</taxon>
        <taxon>Bacillariaceae</taxon>
        <taxon>Nitzschia</taxon>
    </lineage>
</organism>
<dbReference type="AlphaFoldDB" id="A0A9K3KX32"/>
<reference evidence="2" key="1">
    <citation type="journal article" date="2021" name="Sci. Rep.">
        <title>Diploid genomic architecture of Nitzschia inconspicua, an elite biomass production diatom.</title>
        <authorList>
            <person name="Oliver A."/>
            <person name="Podell S."/>
            <person name="Pinowska A."/>
            <person name="Traller J.C."/>
            <person name="Smith S.R."/>
            <person name="McClure R."/>
            <person name="Beliaev A."/>
            <person name="Bohutskyi P."/>
            <person name="Hill E.A."/>
            <person name="Rabines A."/>
            <person name="Zheng H."/>
            <person name="Allen L.Z."/>
            <person name="Kuo A."/>
            <person name="Grigoriev I.V."/>
            <person name="Allen A.E."/>
            <person name="Hazlebeck D."/>
            <person name="Allen E.E."/>
        </authorList>
    </citation>
    <scope>NUCLEOTIDE SEQUENCE</scope>
    <source>
        <strain evidence="2">Hildebrandi</strain>
    </source>
</reference>